<organism evidence="1 2">
    <name type="scientific">Larsenimonas suaedae</name>
    <dbReference type="NCBI Taxonomy" id="1851019"/>
    <lineage>
        <taxon>Bacteria</taxon>
        <taxon>Pseudomonadati</taxon>
        <taxon>Pseudomonadota</taxon>
        <taxon>Gammaproteobacteria</taxon>
        <taxon>Oceanospirillales</taxon>
        <taxon>Halomonadaceae</taxon>
        <taxon>Larsenimonas</taxon>
    </lineage>
</organism>
<evidence type="ECO:0000313" key="2">
    <source>
        <dbReference type="Proteomes" id="UP001269375"/>
    </source>
</evidence>
<dbReference type="Pfam" id="PF13289">
    <property type="entry name" value="SIR2_2"/>
    <property type="match status" value="1"/>
</dbReference>
<dbReference type="Proteomes" id="UP001269375">
    <property type="component" value="Unassembled WGS sequence"/>
</dbReference>
<proteinExistence type="predicted"/>
<name>A0ABU1GSL4_9GAMM</name>
<dbReference type="EMBL" id="JARWAO010000001">
    <property type="protein sequence ID" value="MDR5895006.1"/>
    <property type="molecule type" value="Genomic_DNA"/>
</dbReference>
<accession>A0ABU1GSL4</accession>
<evidence type="ECO:0000313" key="1">
    <source>
        <dbReference type="EMBL" id="MDR5895006.1"/>
    </source>
</evidence>
<reference evidence="1 2" key="1">
    <citation type="submission" date="2023-04" db="EMBL/GenBank/DDBJ databases">
        <title>A long-awaited taxogenomic arrangement of the family Halomonadaceae.</title>
        <authorList>
            <person name="De La Haba R."/>
            <person name="Chuvochina M."/>
            <person name="Wittouck S."/>
            <person name="Arahal D.R."/>
            <person name="Sanchez-Porro C."/>
            <person name="Hugenholtz P."/>
            <person name="Ventosa A."/>
        </authorList>
    </citation>
    <scope>NUCLEOTIDE SEQUENCE [LARGE SCALE GENOMIC DNA]</scope>
    <source>
        <strain evidence="1 2">DSM 22428</strain>
    </source>
</reference>
<comment type="caution">
    <text evidence="1">The sequence shown here is derived from an EMBL/GenBank/DDBJ whole genome shotgun (WGS) entry which is preliminary data.</text>
</comment>
<gene>
    <name evidence="1" type="ORF">QC825_02810</name>
</gene>
<protein>
    <submittedName>
        <fullName evidence="1">SIR2 family protein</fullName>
    </submittedName>
</protein>
<sequence>MAFYLKQGKRNLLEDIKGDETELNKLQDFLSNLCNTKHINFLLGSGASSTSIPTMLKMAEKVEDILDEAESKVEGVKPLYESLKYKYNGNLEEILGILYSKQIYDNGVGSNDPKVSTLASEIEEVIYREINVDIYSEDHSLTVDLYKLLYDKMSKRSRDLPRLNVFTTNNDLFNEAALDLLGIDYNNGFGGGLKKLFNPSRFNYSYSKASETLPDRYEAINNMVYLYKLHGSINWREFDSGSYFLNIEEFEVEPGTSNNEVALIYPTPLKQNKSLGTPYADIMREFKAKISIPNSVLFVIGYSFSDEHVNNFIYYALSSNSSLSVVLFGDFEDKPIYEVGDNRVFSIYGKHEDGEKVHYFKSVVERLLPDLDADKKKDFLKEFSEKLNDLVRQQ</sequence>
<dbReference type="RefSeq" id="WP_251592469.1">
    <property type="nucleotide sequence ID" value="NZ_JAMLJI010000002.1"/>
</dbReference>
<keyword evidence="2" id="KW-1185">Reference proteome</keyword>